<dbReference type="Proteomes" id="UP000887574">
    <property type="component" value="Unplaced"/>
</dbReference>
<organism evidence="3 4">
    <name type="scientific">Ditylenchus dipsaci</name>
    <dbReference type="NCBI Taxonomy" id="166011"/>
    <lineage>
        <taxon>Eukaryota</taxon>
        <taxon>Metazoa</taxon>
        <taxon>Ecdysozoa</taxon>
        <taxon>Nematoda</taxon>
        <taxon>Chromadorea</taxon>
        <taxon>Rhabditida</taxon>
        <taxon>Tylenchina</taxon>
        <taxon>Tylenchomorpha</taxon>
        <taxon>Sphaerularioidea</taxon>
        <taxon>Anguinidae</taxon>
        <taxon>Anguininae</taxon>
        <taxon>Ditylenchus</taxon>
    </lineage>
</organism>
<feature type="domain" description="EGF-like" evidence="2">
    <location>
        <begin position="47"/>
        <end position="60"/>
    </location>
</feature>
<evidence type="ECO:0000259" key="2">
    <source>
        <dbReference type="PROSITE" id="PS01186"/>
    </source>
</evidence>
<evidence type="ECO:0000313" key="3">
    <source>
        <dbReference type="Proteomes" id="UP000887574"/>
    </source>
</evidence>
<feature type="region of interest" description="Disordered" evidence="1">
    <location>
        <begin position="150"/>
        <end position="169"/>
    </location>
</feature>
<accession>A0A915CXZ4</accession>
<evidence type="ECO:0000313" key="4">
    <source>
        <dbReference type="WBParaSite" id="jg13454"/>
    </source>
</evidence>
<dbReference type="PANTHER" id="PTHR37157">
    <property type="entry name" value="PRION-LIKE-(Q/N-RICH) DOMAIN-BEARING PROTEIN 25"/>
    <property type="match status" value="1"/>
</dbReference>
<dbReference type="PROSITE" id="PS01186">
    <property type="entry name" value="EGF_2"/>
    <property type="match status" value="1"/>
</dbReference>
<evidence type="ECO:0000256" key="1">
    <source>
        <dbReference type="SAM" id="MobiDB-lite"/>
    </source>
</evidence>
<dbReference type="InterPro" id="IPR000742">
    <property type="entry name" value="EGF"/>
</dbReference>
<keyword evidence="3" id="KW-1185">Reference proteome</keyword>
<protein>
    <submittedName>
        <fullName evidence="4">EGF-like domain-containing protein</fullName>
    </submittedName>
</protein>
<dbReference type="WBParaSite" id="jg13454">
    <property type="protein sequence ID" value="jg13454"/>
    <property type="gene ID" value="jg13454"/>
</dbReference>
<dbReference type="AlphaFoldDB" id="A0A915CXZ4"/>
<dbReference type="InterPro" id="IPR009030">
    <property type="entry name" value="Growth_fac_rcpt_cys_sf"/>
</dbReference>
<reference evidence="4" key="1">
    <citation type="submission" date="2022-11" db="UniProtKB">
        <authorList>
            <consortium name="WormBaseParasite"/>
        </authorList>
    </citation>
    <scope>IDENTIFICATION</scope>
</reference>
<name>A0A915CXZ4_9BILA</name>
<dbReference type="SUPFAM" id="SSF57184">
    <property type="entry name" value="Growth factor receptor domain"/>
    <property type="match status" value="1"/>
</dbReference>
<proteinExistence type="predicted"/>
<sequence length="227" mass="24704">MLYHRVFIMRRKPGECGRHLPEQNACGEPCINDAQCPQLGSCDEGKCACEEGYHEQDDKCVKGCEKGEVNVADECLKRVHISESCETMFSAREAQAVGWTCECPKGYEEVNETCTHEQETSSPSSSISGAIEFEYPSIKKNICCGKAGKHKSGESTVSPSQEVAEYGGTGTTSSPEIVCEKGIPYMVNGQPTTCTATVCPSNYRCVFSKLSEITTAAPRTTPVRLVF</sequence>
<dbReference type="InterPro" id="IPR006149">
    <property type="entry name" value="EB_dom"/>
</dbReference>
<dbReference type="PANTHER" id="PTHR37157:SF4">
    <property type="entry name" value="EB DOMAIN-CONTAINING PROTEIN"/>
    <property type="match status" value="1"/>
</dbReference>
<dbReference type="Pfam" id="PF01683">
    <property type="entry name" value="EB"/>
    <property type="match status" value="2"/>
</dbReference>